<evidence type="ECO:0000313" key="1">
    <source>
        <dbReference type="EMBL" id="OGF64714.1"/>
    </source>
</evidence>
<dbReference type="AlphaFoldDB" id="A0A1F5VMS1"/>
<evidence type="ECO:0008006" key="3">
    <source>
        <dbReference type="Google" id="ProtNLM"/>
    </source>
</evidence>
<comment type="caution">
    <text evidence="1">The sequence shown here is derived from an EMBL/GenBank/DDBJ whole genome shotgun (WGS) entry which is preliminary data.</text>
</comment>
<dbReference type="STRING" id="1817863.A2Y62_14775"/>
<organism evidence="1 2">
    <name type="scientific">Candidatus Fischerbacteria bacterium RBG_13_37_8</name>
    <dbReference type="NCBI Taxonomy" id="1817863"/>
    <lineage>
        <taxon>Bacteria</taxon>
        <taxon>Candidatus Fischeribacteriota</taxon>
    </lineage>
</organism>
<protein>
    <recommendedName>
        <fullName evidence="3">ISKra4 family transposase</fullName>
    </recommendedName>
</protein>
<gene>
    <name evidence="1" type="ORF">A2Y62_14775</name>
</gene>
<accession>A0A1F5VMS1</accession>
<reference evidence="1 2" key="1">
    <citation type="journal article" date="2016" name="Nat. Commun.">
        <title>Thousands of microbial genomes shed light on interconnected biogeochemical processes in an aquifer system.</title>
        <authorList>
            <person name="Anantharaman K."/>
            <person name="Brown C.T."/>
            <person name="Hug L.A."/>
            <person name="Sharon I."/>
            <person name="Castelle C.J."/>
            <person name="Probst A.J."/>
            <person name="Thomas B.C."/>
            <person name="Singh A."/>
            <person name="Wilkins M.J."/>
            <person name="Karaoz U."/>
            <person name="Brodie E.L."/>
            <person name="Williams K.H."/>
            <person name="Hubbard S.S."/>
            <person name="Banfield J.F."/>
        </authorList>
    </citation>
    <scope>NUCLEOTIDE SEQUENCE [LARGE SCALE GENOMIC DNA]</scope>
</reference>
<name>A0A1F5VMS1_9BACT</name>
<proteinExistence type="predicted"/>
<evidence type="ECO:0000313" key="2">
    <source>
        <dbReference type="Proteomes" id="UP000178943"/>
    </source>
</evidence>
<dbReference type="EMBL" id="MFGW01000132">
    <property type="protein sequence ID" value="OGF64714.1"/>
    <property type="molecule type" value="Genomic_DNA"/>
</dbReference>
<dbReference type="Proteomes" id="UP000178943">
    <property type="component" value="Unassembled WGS sequence"/>
</dbReference>
<sequence>MKKITYAGISSSSSFARARENLKELAEVDISISHIQRLTIRVAREYDQQDCESTFANWDKEWVAEHDGDPQQVACISVDGGRAQVREENCGPGVHNPAWIETKVACFQIVQSPELCDDPHPDLPNIFKDKTAVKNIVEGVKRTGPKKGRDGFEVGQQESNNVIPFQSQKREKSASNKPEVIKKYVFADIDNAESFGHAVYYKAHQFKLNDAKRKAFLGDGDRKIWAIYEENFRADDWIPILDFVHAIEYAFEAAKLTTDNDKLCWAKYLEFVTHIWQGRILTVIRRLDKTINELENNSKNNRHRSKDTIETLKSIRSYFQNNFNRMNYPLYRKKGVPVCSCYVESLIKQFNIRFFLPGFQKRLLRNAPL</sequence>